<feature type="domain" description="NADP-dependent oxidoreductase" evidence="7">
    <location>
        <begin position="19"/>
        <end position="268"/>
    </location>
</feature>
<keyword evidence="3" id="KW-0560">Oxidoreductase</keyword>
<dbReference type="PROSITE" id="PS00062">
    <property type="entry name" value="ALDOKETO_REDUCTASE_2"/>
    <property type="match status" value="1"/>
</dbReference>
<comment type="caution">
    <text evidence="8">The sequence shown here is derived from an EMBL/GenBank/DDBJ whole genome shotgun (WGS) entry which is preliminary data.</text>
</comment>
<dbReference type="RefSeq" id="WP_117531717.1">
    <property type="nucleotide sequence ID" value="NZ_QUSM01000002.1"/>
</dbReference>
<dbReference type="PANTHER" id="PTHR43827">
    <property type="entry name" value="2,5-DIKETO-D-GLUCONIC ACID REDUCTASE"/>
    <property type="match status" value="1"/>
</dbReference>
<dbReference type="EMBL" id="QUSM01000002">
    <property type="protein sequence ID" value="RGD75494.1"/>
    <property type="molecule type" value="Genomic_DNA"/>
</dbReference>
<dbReference type="SUPFAM" id="SSF51430">
    <property type="entry name" value="NAD(P)-linked oxidoreductase"/>
    <property type="match status" value="1"/>
</dbReference>
<evidence type="ECO:0000256" key="6">
    <source>
        <dbReference type="PIRSR" id="PIRSR000097-3"/>
    </source>
</evidence>
<evidence type="ECO:0000256" key="1">
    <source>
        <dbReference type="ARBA" id="ARBA00007905"/>
    </source>
</evidence>
<dbReference type="InterPro" id="IPR018170">
    <property type="entry name" value="Aldo/ket_reductase_CS"/>
</dbReference>
<dbReference type="AlphaFoldDB" id="A0A3E3E1Q7"/>
<accession>A0A3E3E1Q7</accession>
<dbReference type="InterPro" id="IPR020471">
    <property type="entry name" value="AKR"/>
</dbReference>
<dbReference type="InterPro" id="IPR036812">
    <property type="entry name" value="NAD(P)_OxRdtase_dom_sf"/>
</dbReference>
<evidence type="ECO:0000313" key="8">
    <source>
        <dbReference type="EMBL" id="RGD75494.1"/>
    </source>
</evidence>
<sequence>MKSLKDTFKLNNGYEIPCIGYGTFQTPDGDSVVNGVKEAIKAGYRHIDTAWFYQNEKGVGQGIRESGVKREDLFITSKLWNSDRGYESAKEAFEKTMDNLGLEYLDLYLIHWPANKKQFNNAEEINANTWEAFEDIYETGRVKSIGLSNFLPHHIDELMKTAKIKPMVNQIEFHPGFAQIETAEYCIKNDIVVEAWSPLGRKDALSNEILIELSKKYDKSVAQICIRWVLQNNILPLPKSVTPSWIIENADVFDFEIDNEDMKIIDDIPYCGGQCADPDEVDF</sequence>
<dbReference type="GO" id="GO:0016616">
    <property type="term" value="F:oxidoreductase activity, acting on the CH-OH group of donors, NAD or NADP as acceptor"/>
    <property type="evidence" value="ECO:0007669"/>
    <property type="project" value="UniProtKB-ARBA"/>
</dbReference>
<dbReference type="CDD" id="cd19071">
    <property type="entry name" value="AKR_AKR1-5-like"/>
    <property type="match status" value="1"/>
</dbReference>
<feature type="site" description="Lowers pKa of active site Tyr" evidence="6">
    <location>
        <position position="78"/>
    </location>
</feature>
<dbReference type="Proteomes" id="UP000261212">
    <property type="component" value="Unassembled WGS sequence"/>
</dbReference>
<evidence type="ECO:0000259" key="7">
    <source>
        <dbReference type="Pfam" id="PF00248"/>
    </source>
</evidence>
<dbReference type="PANTHER" id="PTHR43827:SF3">
    <property type="entry name" value="NADP-DEPENDENT OXIDOREDUCTASE DOMAIN-CONTAINING PROTEIN"/>
    <property type="match status" value="1"/>
</dbReference>
<dbReference type="PROSITE" id="PS00798">
    <property type="entry name" value="ALDOKETO_REDUCTASE_1"/>
    <property type="match status" value="1"/>
</dbReference>
<dbReference type="PRINTS" id="PR00069">
    <property type="entry name" value="ALDKETRDTASE"/>
</dbReference>
<evidence type="ECO:0000256" key="3">
    <source>
        <dbReference type="ARBA" id="ARBA00023002"/>
    </source>
</evidence>
<evidence type="ECO:0000256" key="2">
    <source>
        <dbReference type="ARBA" id="ARBA00022857"/>
    </source>
</evidence>
<dbReference type="InterPro" id="IPR023210">
    <property type="entry name" value="NADP_OxRdtase_dom"/>
</dbReference>
<reference evidence="8 9" key="1">
    <citation type="submission" date="2018-08" db="EMBL/GenBank/DDBJ databases">
        <title>A genome reference for cultivated species of the human gut microbiota.</title>
        <authorList>
            <person name="Zou Y."/>
            <person name="Xue W."/>
            <person name="Luo G."/>
        </authorList>
    </citation>
    <scope>NUCLEOTIDE SEQUENCE [LARGE SCALE GENOMIC DNA]</scope>
    <source>
        <strain evidence="8 9">AM25-6</strain>
    </source>
</reference>
<dbReference type="PIRSF" id="PIRSF000097">
    <property type="entry name" value="AKR"/>
    <property type="match status" value="1"/>
</dbReference>
<proteinExistence type="inferred from homology"/>
<gene>
    <name evidence="8" type="ORF">DW687_03985</name>
</gene>
<dbReference type="Pfam" id="PF00248">
    <property type="entry name" value="Aldo_ket_red"/>
    <property type="match status" value="1"/>
</dbReference>
<comment type="similarity">
    <text evidence="1">Belongs to the aldo/keto reductase family.</text>
</comment>
<dbReference type="Gene3D" id="3.20.20.100">
    <property type="entry name" value="NADP-dependent oxidoreductase domain"/>
    <property type="match status" value="1"/>
</dbReference>
<name>A0A3E3E1Q7_9FIRM</name>
<feature type="binding site" evidence="5">
    <location>
        <position position="111"/>
    </location>
    <ligand>
        <name>substrate</name>
    </ligand>
</feature>
<keyword evidence="2" id="KW-0521">NADP</keyword>
<organism evidence="8 9">
    <name type="scientific">Anaerofustis stercorihominis</name>
    <dbReference type="NCBI Taxonomy" id="214853"/>
    <lineage>
        <taxon>Bacteria</taxon>
        <taxon>Bacillati</taxon>
        <taxon>Bacillota</taxon>
        <taxon>Clostridia</taxon>
        <taxon>Eubacteriales</taxon>
        <taxon>Eubacteriaceae</taxon>
        <taxon>Anaerofustis</taxon>
    </lineage>
</organism>
<evidence type="ECO:0000256" key="5">
    <source>
        <dbReference type="PIRSR" id="PIRSR000097-2"/>
    </source>
</evidence>
<evidence type="ECO:0000313" key="9">
    <source>
        <dbReference type="Proteomes" id="UP000261212"/>
    </source>
</evidence>
<protein>
    <submittedName>
        <fullName evidence="8">Aldo/keto reductase</fullName>
    </submittedName>
</protein>
<dbReference type="FunFam" id="3.20.20.100:FF:000015">
    <property type="entry name" value="Oxidoreductase, aldo/keto reductase family"/>
    <property type="match status" value="1"/>
</dbReference>
<feature type="active site" description="Proton donor" evidence="4">
    <location>
        <position position="53"/>
    </location>
</feature>
<evidence type="ECO:0000256" key="4">
    <source>
        <dbReference type="PIRSR" id="PIRSR000097-1"/>
    </source>
</evidence>